<dbReference type="SUPFAM" id="SSF50998">
    <property type="entry name" value="Quinoprotein alcohol dehydrogenase-like"/>
    <property type="match status" value="1"/>
</dbReference>
<keyword evidence="1" id="KW-0472">Membrane</keyword>
<name>A0A510DXK2_9CREN</name>
<dbReference type="AlphaFoldDB" id="A0A510DXK2"/>
<keyword evidence="1" id="KW-0812">Transmembrane</keyword>
<dbReference type="InterPro" id="IPR002372">
    <property type="entry name" value="PQQ_rpt_dom"/>
</dbReference>
<sequence length="544" mass="58245">MNPKNKYIAVGILLFFIASTLVVFNMSNHNTKAETPQFPHLHRFFQNVTYYSELDGCYFPYIVKVVYCPLNSYPFNLSLPNSWNVINGNQEHEALVNTSDPLFYFVNFTEPYIQLAGGNPLPLNVSIQHIPAAQVKGVRSAQTALSQFVGEPLGATLADNMLFVEADSGPGSVFAINPITGNVIWYATGLASYAMGDPVVSEGMVYVSVGDVGFNFANFNHYIAGNDSLIVRGMAYGAIYAFNATNGRLMWMHFTDGEAMPSPAVYNGIVAYVDGAGFFTGANATTGKVMWQTHLPGLFASMSSVNYYVLPNGTPIFMAGFSELQYPYGKIVAVNGINGNLVWESSINPPYVSSNTGVGDVPVAVDQEQGIVISDTVANQTGKFVSFVAYGVNATDGKLLWEDNLSYGGVPAAFKGGVPLVVNGVAYLPDPSTGEEFAINASNGKVLWETVLPGIPLAPKFAGAPRGSPIYFDGYLLQLGANSLYVMNASDGHLLGRYVLGGFFGISNPAIAGGTIYLVNNYGWIMALPLSSFGIESGTPLPSL</sequence>
<dbReference type="KEGG" id="step:IC006_2290"/>
<dbReference type="Gene3D" id="2.130.10.10">
    <property type="entry name" value="YVTN repeat-like/Quinoprotein amine dehydrogenase"/>
    <property type="match status" value="1"/>
</dbReference>
<feature type="transmembrane region" description="Helical" evidence="1">
    <location>
        <begin position="7"/>
        <end position="26"/>
    </location>
</feature>
<dbReference type="PANTHER" id="PTHR34512:SF30">
    <property type="entry name" value="OUTER MEMBRANE PROTEIN ASSEMBLY FACTOR BAMB"/>
    <property type="match status" value="1"/>
</dbReference>
<reference evidence="3 4" key="1">
    <citation type="journal article" date="2020" name="Int. J. Syst. Evol. Microbiol.">
        <title>Sulfuracidifex tepidarius gen. nov., sp. nov. and transfer of Sulfolobus metallicus Huber and Stetter 1992 to the genus Sulfuracidifex as Sulfuracidifex metallicus comb. nov.</title>
        <authorList>
            <person name="Itoh T."/>
            <person name="Miura T."/>
            <person name="Sakai H.D."/>
            <person name="Kato S."/>
            <person name="Ohkuma M."/>
            <person name="Takashina T."/>
        </authorList>
    </citation>
    <scope>NUCLEOTIDE SEQUENCE [LARGE SCALE GENOMIC DNA]</scope>
    <source>
        <strain evidence="3 4">IC-006</strain>
    </source>
</reference>
<feature type="domain" description="Pyrrolo-quinoline quinone repeat" evidence="2">
    <location>
        <begin position="390"/>
        <end position="453"/>
    </location>
</feature>
<dbReference type="EMBL" id="AP018929">
    <property type="protein sequence ID" value="BBG24956.1"/>
    <property type="molecule type" value="Genomic_DNA"/>
</dbReference>
<dbReference type="STRING" id="1294262.GCA_001316085_02587"/>
<protein>
    <submittedName>
        <fullName evidence="3">Outer membrane protein assembly factor BamB</fullName>
    </submittedName>
</protein>
<dbReference type="InterPro" id="IPR015943">
    <property type="entry name" value="WD40/YVTN_repeat-like_dom_sf"/>
</dbReference>
<dbReference type="InterPro" id="IPR018391">
    <property type="entry name" value="PQQ_b-propeller_rpt"/>
</dbReference>
<dbReference type="Proteomes" id="UP000322983">
    <property type="component" value="Chromosome"/>
</dbReference>
<proteinExistence type="predicted"/>
<organism evidence="3 4">
    <name type="scientific">Sulfuracidifex tepidarius</name>
    <dbReference type="NCBI Taxonomy" id="1294262"/>
    <lineage>
        <taxon>Archaea</taxon>
        <taxon>Thermoproteota</taxon>
        <taxon>Thermoprotei</taxon>
        <taxon>Sulfolobales</taxon>
        <taxon>Sulfolobaceae</taxon>
        <taxon>Sulfuracidifex</taxon>
    </lineage>
</organism>
<keyword evidence="4" id="KW-1185">Reference proteome</keyword>
<evidence type="ECO:0000256" key="1">
    <source>
        <dbReference type="SAM" id="Phobius"/>
    </source>
</evidence>
<evidence type="ECO:0000259" key="2">
    <source>
        <dbReference type="Pfam" id="PF13360"/>
    </source>
</evidence>
<feature type="domain" description="Pyrrolo-quinoline quinone repeat" evidence="2">
    <location>
        <begin position="225"/>
        <end position="364"/>
    </location>
</feature>
<dbReference type="InterPro" id="IPR011047">
    <property type="entry name" value="Quinoprotein_ADH-like_sf"/>
</dbReference>
<dbReference type="SMART" id="SM00564">
    <property type="entry name" value="PQQ"/>
    <property type="match status" value="5"/>
</dbReference>
<accession>A0A510DXK2</accession>
<keyword evidence="1" id="KW-1133">Transmembrane helix</keyword>
<gene>
    <name evidence="3" type="ORF">IC006_2290</name>
</gene>
<dbReference type="PANTHER" id="PTHR34512">
    <property type="entry name" value="CELL SURFACE PROTEIN"/>
    <property type="match status" value="1"/>
</dbReference>
<dbReference type="Gene3D" id="2.40.128.630">
    <property type="match status" value="1"/>
</dbReference>
<evidence type="ECO:0000313" key="3">
    <source>
        <dbReference type="EMBL" id="BBG24956.1"/>
    </source>
</evidence>
<evidence type="ECO:0000313" key="4">
    <source>
        <dbReference type="Proteomes" id="UP000322983"/>
    </source>
</evidence>
<dbReference type="Pfam" id="PF13360">
    <property type="entry name" value="PQQ_2"/>
    <property type="match status" value="2"/>
</dbReference>